<keyword evidence="1" id="KW-0808">Transferase</keyword>
<protein>
    <submittedName>
        <fullName evidence="1">Glycosyltransferase</fullName>
        <ecNumber evidence="1">2.4.-.-</ecNumber>
    </submittedName>
</protein>
<dbReference type="GO" id="GO:0016757">
    <property type="term" value="F:glycosyltransferase activity"/>
    <property type="evidence" value="ECO:0007669"/>
    <property type="project" value="UniProtKB-KW"/>
</dbReference>
<sequence>MKKVVLNLSAFDYGGAGKFTLHFNDLLRKTDCNTYLVVMDVKTSYPHLIPYPKGLEKPIAKLQRKLAKQQYTESDTANDYYFYTLYDRFSTITAGKILALLPVKPDVIIVHWVSDFINAETLHELQKRSGAKVYILMLDNAPITGGCHYPWDCAGFETDCSGCPAMLKASIKAIPKKNLALKKQYLPDDVTLLVFSDNDLKRARNSALFKHKSIIKLPGYLVDETKYRPGNQSDAKAFFNIDEKQRVVFFGATSLVEKRKGMHLLINALEHIEAKNVTYLVAGSAPLSEERPQFKLVGNLTEEQLIKAYQAADLFVCPTLEDSGPTMINQAVMCGTPVVSFETGIGGDLVYTGKTGYRAKHNDSQDLAAGINYLLNLSECELQQLRQDSRNFVINMYGGNESYLERMSQLIQT</sequence>
<dbReference type="EC" id="2.4.-.-" evidence="1"/>
<evidence type="ECO:0000313" key="2">
    <source>
        <dbReference type="Proteomes" id="UP001202180"/>
    </source>
</evidence>
<dbReference type="Pfam" id="PF13692">
    <property type="entry name" value="Glyco_trans_1_4"/>
    <property type="match status" value="1"/>
</dbReference>
<accession>A0ABT0HRT9</accession>
<dbReference type="Proteomes" id="UP001202180">
    <property type="component" value="Unassembled WGS sequence"/>
</dbReference>
<keyword evidence="1" id="KW-0328">Glycosyltransferase</keyword>
<dbReference type="Gene3D" id="3.40.50.2000">
    <property type="entry name" value="Glycogen Phosphorylase B"/>
    <property type="match status" value="1"/>
</dbReference>
<dbReference type="RefSeq" id="WP_232563204.1">
    <property type="nucleotide sequence ID" value="NZ_JALPRF010000005.1"/>
</dbReference>
<dbReference type="PANTHER" id="PTHR12526">
    <property type="entry name" value="GLYCOSYLTRANSFERASE"/>
    <property type="match status" value="1"/>
</dbReference>
<dbReference type="EMBL" id="JALPRF010000005">
    <property type="protein sequence ID" value="MCK8494893.1"/>
    <property type="molecule type" value="Genomic_DNA"/>
</dbReference>
<comment type="caution">
    <text evidence="1">The sequence shown here is derived from an EMBL/GenBank/DDBJ whole genome shotgun (WGS) entry which is preliminary data.</text>
</comment>
<gene>
    <name evidence="1" type="ORF">M0L20_23690</name>
</gene>
<evidence type="ECO:0000313" key="1">
    <source>
        <dbReference type="EMBL" id="MCK8494893.1"/>
    </source>
</evidence>
<organism evidence="1 2">
    <name type="scientific">Spirosoma liriopis</name>
    <dbReference type="NCBI Taxonomy" id="2937440"/>
    <lineage>
        <taxon>Bacteria</taxon>
        <taxon>Pseudomonadati</taxon>
        <taxon>Bacteroidota</taxon>
        <taxon>Cytophagia</taxon>
        <taxon>Cytophagales</taxon>
        <taxon>Cytophagaceae</taxon>
        <taxon>Spirosoma</taxon>
    </lineage>
</organism>
<reference evidence="1 2" key="1">
    <citation type="submission" date="2022-04" db="EMBL/GenBank/DDBJ databases">
        <title>Spirosoma sp. strain RP8 genome sequencing and assembly.</title>
        <authorList>
            <person name="Jung Y."/>
        </authorList>
    </citation>
    <scope>NUCLEOTIDE SEQUENCE [LARGE SCALE GENOMIC DNA]</scope>
    <source>
        <strain evidence="1 2">RP8</strain>
    </source>
</reference>
<name>A0ABT0HRT9_9BACT</name>
<keyword evidence="2" id="KW-1185">Reference proteome</keyword>
<proteinExistence type="predicted"/>
<dbReference type="SUPFAM" id="SSF53756">
    <property type="entry name" value="UDP-Glycosyltransferase/glycogen phosphorylase"/>
    <property type="match status" value="1"/>
</dbReference>